<feature type="domain" description="C2H2-type" evidence="7">
    <location>
        <begin position="274"/>
        <end position="301"/>
    </location>
</feature>
<feature type="compositionally biased region" description="Low complexity" evidence="6">
    <location>
        <begin position="137"/>
        <end position="149"/>
    </location>
</feature>
<feature type="region of interest" description="Disordered" evidence="6">
    <location>
        <begin position="136"/>
        <end position="175"/>
    </location>
</feature>
<keyword evidence="9" id="KW-1185">Reference proteome</keyword>
<dbReference type="GO" id="GO:0008270">
    <property type="term" value="F:zinc ion binding"/>
    <property type="evidence" value="ECO:0007669"/>
    <property type="project" value="UniProtKB-KW"/>
</dbReference>
<feature type="region of interest" description="Disordered" evidence="6">
    <location>
        <begin position="188"/>
        <end position="213"/>
    </location>
</feature>
<dbReference type="PANTHER" id="PTHR23235:SF120">
    <property type="entry name" value="KRUPPEL-LIKE FACTOR 15"/>
    <property type="match status" value="1"/>
</dbReference>
<name>A0A8H7MIV5_9PLEO</name>
<feature type="domain" description="C2H2-type" evidence="7">
    <location>
        <begin position="214"/>
        <end position="243"/>
    </location>
</feature>
<keyword evidence="4" id="KW-0862">Zinc</keyword>
<dbReference type="PROSITE" id="PS00028">
    <property type="entry name" value="ZINC_FINGER_C2H2_1"/>
    <property type="match status" value="4"/>
</dbReference>
<keyword evidence="1" id="KW-0479">Metal-binding</keyword>
<dbReference type="Gene3D" id="3.30.160.60">
    <property type="entry name" value="Classic Zinc Finger"/>
    <property type="match status" value="4"/>
</dbReference>
<dbReference type="AlphaFoldDB" id="A0A8H7MIV5"/>
<dbReference type="EMBL" id="RZGK01000012">
    <property type="protein sequence ID" value="KAF9695017.1"/>
    <property type="molecule type" value="Genomic_DNA"/>
</dbReference>
<proteinExistence type="predicted"/>
<reference evidence="8" key="1">
    <citation type="submission" date="2018-12" db="EMBL/GenBank/DDBJ databases">
        <authorList>
            <person name="Syme R.A."/>
            <person name="Farfan-Caceres L."/>
            <person name="Lichtenzveig J."/>
        </authorList>
    </citation>
    <scope>NUCLEOTIDE SEQUENCE</scope>
    <source>
        <strain evidence="8">Al4</strain>
    </source>
</reference>
<sequence length="464" mass="51611">MTTMVASHQVDYWQRRSQPTFHMPNMNLTDFMSSYDPPRTIADPTESQAYHQTTSALEMSMPLFATHGVASSVPYQPGAFAFDSVPVNPYNIQQAYPIGYVPNVPQSVSYTRTGHIQQIPAIQETHNTFPIDRHVSKSAAASPLQSSPSYHASSYGTECERSHSEPTEGSGINFGTDVDTLMKAIQAKQTDNPQPAQITKEEGTKPGQKPRKRYQCTMPGCDKSFYQKTHLEIHVRAHTGAKPFVCKAPSCGQRFSQLGNLKTHERRHTGERPYSCEICGKTFAQRGNVRAHKIVHQQVKPFTCKLDDCGKQFTQLGNLKSHQNKFHAATLRYLTHKFGNIGPEGRVSQEDQQLWEYFASLYKNSNKGIKGRGKDRRISALSTPSALHSTYAPLHLDSMSGRYPGFVPRGSDRSSRGSSLSSDATCGTHPGSDSSYDYSVPVHAGYPPQGSGYDDMVFPERKMY</sequence>
<dbReference type="FunFam" id="3.30.160.60:FF:000125">
    <property type="entry name" value="Putative zinc finger protein 143"/>
    <property type="match status" value="1"/>
</dbReference>
<organism evidence="8 9">
    <name type="scientific">Ascochyta lentis</name>
    <dbReference type="NCBI Taxonomy" id="205686"/>
    <lineage>
        <taxon>Eukaryota</taxon>
        <taxon>Fungi</taxon>
        <taxon>Dikarya</taxon>
        <taxon>Ascomycota</taxon>
        <taxon>Pezizomycotina</taxon>
        <taxon>Dothideomycetes</taxon>
        <taxon>Pleosporomycetidae</taxon>
        <taxon>Pleosporales</taxon>
        <taxon>Pleosporineae</taxon>
        <taxon>Didymellaceae</taxon>
        <taxon>Ascochyta</taxon>
    </lineage>
</organism>
<dbReference type="GO" id="GO:0000981">
    <property type="term" value="F:DNA-binding transcription factor activity, RNA polymerase II-specific"/>
    <property type="evidence" value="ECO:0007669"/>
    <property type="project" value="UniProtKB-ARBA"/>
</dbReference>
<accession>A0A8H7MIV5</accession>
<feature type="region of interest" description="Disordered" evidence="6">
    <location>
        <begin position="403"/>
        <end position="443"/>
    </location>
</feature>
<dbReference type="Pfam" id="PF00096">
    <property type="entry name" value="zf-C2H2"/>
    <property type="match status" value="4"/>
</dbReference>
<feature type="domain" description="C2H2-type" evidence="7">
    <location>
        <begin position="302"/>
        <end position="332"/>
    </location>
</feature>
<keyword evidence="2" id="KW-0677">Repeat</keyword>
<dbReference type="SMART" id="SM00355">
    <property type="entry name" value="ZnF_C2H2"/>
    <property type="match status" value="4"/>
</dbReference>
<feature type="compositionally biased region" description="Polar residues" evidence="6">
    <location>
        <begin position="188"/>
        <end position="197"/>
    </location>
</feature>
<dbReference type="FunFam" id="3.30.160.60:FF:000557">
    <property type="entry name" value="zinc finger and SCAN domain-containing protein 29"/>
    <property type="match status" value="1"/>
</dbReference>
<evidence type="ECO:0000256" key="6">
    <source>
        <dbReference type="SAM" id="MobiDB-lite"/>
    </source>
</evidence>
<feature type="domain" description="C2H2-type" evidence="7">
    <location>
        <begin position="244"/>
        <end position="273"/>
    </location>
</feature>
<evidence type="ECO:0000256" key="1">
    <source>
        <dbReference type="ARBA" id="ARBA00022723"/>
    </source>
</evidence>
<dbReference type="PANTHER" id="PTHR23235">
    <property type="entry name" value="KRUEPPEL-LIKE TRANSCRIPTION FACTOR"/>
    <property type="match status" value="1"/>
</dbReference>
<evidence type="ECO:0000256" key="2">
    <source>
        <dbReference type="ARBA" id="ARBA00022737"/>
    </source>
</evidence>
<dbReference type="InterPro" id="IPR013087">
    <property type="entry name" value="Znf_C2H2_type"/>
</dbReference>
<reference evidence="8" key="2">
    <citation type="submission" date="2020-09" db="EMBL/GenBank/DDBJ databases">
        <title>Reference genome assembly for Australian Ascochyta lentis isolate Al4.</title>
        <authorList>
            <person name="Lee R.C."/>
            <person name="Farfan-Caceres L.M."/>
            <person name="Debler J.W."/>
            <person name="Williams A.H."/>
            <person name="Henares B.M."/>
        </authorList>
    </citation>
    <scope>NUCLEOTIDE SEQUENCE</scope>
    <source>
        <strain evidence="8">Al4</strain>
    </source>
</reference>
<comment type="caution">
    <text evidence="8">The sequence shown here is derived from an EMBL/GenBank/DDBJ whole genome shotgun (WGS) entry which is preliminary data.</text>
</comment>
<protein>
    <recommendedName>
        <fullName evidence="7">C2H2-type domain-containing protein</fullName>
    </recommendedName>
</protein>
<gene>
    <name evidence="8" type="ORF">EKO04_006930</name>
</gene>
<dbReference type="SUPFAM" id="SSF57667">
    <property type="entry name" value="beta-beta-alpha zinc fingers"/>
    <property type="match status" value="2"/>
</dbReference>
<dbReference type="OrthoDB" id="427030at2759"/>
<dbReference type="FunFam" id="3.30.160.60:FF:002157">
    <property type="entry name" value="Transcription factor"/>
    <property type="match status" value="1"/>
</dbReference>
<evidence type="ECO:0000313" key="9">
    <source>
        <dbReference type="Proteomes" id="UP000651452"/>
    </source>
</evidence>
<evidence type="ECO:0000313" key="8">
    <source>
        <dbReference type="EMBL" id="KAF9695017.1"/>
    </source>
</evidence>
<evidence type="ECO:0000256" key="4">
    <source>
        <dbReference type="ARBA" id="ARBA00022833"/>
    </source>
</evidence>
<keyword evidence="3 5" id="KW-0863">Zinc-finger</keyword>
<dbReference type="Proteomes" id="UP000651452">
    <property type="component" value="Unassembled WGS sequence"/>
</dbReference>
<evidence type="ECO:0000259" key="7">
    <source>
        <dbReference type="PROSITE" id="PS50157"/>
    </source>
</evidence>
<dbReference type="FunFam" id="3.30.160.60:FF:000072">
    <property type="entry name" value="zinc finger protein 143 isoform X1"/>
    <property type="match status" value="1"/>
</dbReference>
<dbReference type="InterPro" id="IPR036236">
    <property type="entry name" value="Znf_C2H2_sf"/>
</dbReference>
<evidence type="ECO:0000256" key="5">
    <source>
        <dbReference type="PROSITE-ProRule" id="PRU00042"/>
    </source>
</evidence>
<dbReference type="PROSITE" id="PS50157">
    <property type="entry name" value="ZINC_FINGER_C2H2_2"/>
    <property type="match status" value="4"/>
</dbReference>
<dbReference type="GO" id="GO:0000978">
    <property type="term" value="F:RNA polymerase II cis-regulatory region sequence-specific DNA binding"/>
    <property type="evidence" value="ECO:0007669"/>
    <property type="project" value="TreeGrafter"/>
</dbReference>
<evidence type="ECO:0000256" key="3">
    <source>
        <dbReference type="ARBA" id="ARBA00022771"/>
    </source>
</evidence>